<sequence>MKDWKEKFGKPEEFFRRRGFMIDKMMEDMINTMKKMHEEFERRLSEYTEFLPAKPSVDVIDAEDKIIVKTDLPGVKKEDLDVKVSEDTVTISANVREELEVEKGNYFKKERRYGEAHREVKLPAKVKPKEAKAKFENGVLTIEIPKKEVKEKVSVKIE</sequence>
<dbReference type="Pfam" id="PF00011">
    <property type="entry name" value="HSP20"/>
    <property type="match status" value="1"/>
</dbReference>
<dbReference type="InterPro" id="IPR008978">
    <property type="entry name" value="HSP20-like_chaperone"/>
</dbReference>
<dbReference type="PROSITE" id="PS01031">
    <property type="entry name" value="SHSP"/>
    <property type="match status" value="1"/>
</dbReference>
<dbReference type="Proteomes" id="UP000002315">
    <property type="component" value="Chromosome"/>
</dbReference>
<dbReference type="OrthoDB" id="198277at2157"/>
<accession>E3GX56</accession>
<dbReference type="HOGENOM" id="CLU_046737_12_4_2"/>
<evidence type="ECO:0000256" key="1">
    <source>
        <dbReference type="PROSITE-ProRule" id="PRU00285"/>
    </source>
</evidence>
<proteinExistence type="inferred from homology"/>
<dbReference type="PROSITE" id="PS51203">
    <property type="entry name" value="CS"/>
    <property type="match status" value="1"/>
</dbReference>
<dbReference type="PANTHER" id="PTHR11527">
    <property type="entry name" value="HEAT-SHOCK PROTEIN 20 FAMILY MEMBER"/>
    <property type="match status" value="1"/>
</dbReference>
<dbReference type="KEGG" id="mfv:Mfer_1265"/>
<evidence type="ECO:0000259" key="4">
    <source>
        <dbReference type="PROSITE" id="PS51203"/>
    </source>
</evidence>
<evidence type="ECO:0000256" key="2">
    <source>
        <dbReference type="RuleBase" id="RU003616"/>
    </source>
</evidence>
<organism evidence="5 6">
    <name type="scientific">Methanothermus fervidus (strain ATCC 43054 / DSM 2088 / JCM 10308 / V24 S)</name>
    <dbReference type="NCBI Taxonomy" id="523846"/>
    <lineage>
        <taxon>Archaea</taxon>
        <taxon>Methanobacteriati</taxon>
        <taxon>Methanobacteriota</taxon>
        <taxon>Methanomada group</taxon>
        <taxon>Methanobacteria</taxon>
        <taxon>Methanobacteriales</taxon>
        <taxon>Methanothermaceae</taxon>
        <taxon>Methanothermus</taxon>
    </lineage>
</organism>
<protein>
    <submittedName>
        <fullName evidence="5">Heat shock protein Hsp20</fullName>
    </submittedName>
</protein>
<dbReference type="InterPro" id="IPR002068">
    <property type="entry name" value="A-crystallin/Hsp20_dom"/>
</dbReference>
<keyword evidence="6" id="KW-1185">Reference proteome</keyword>
<evidence type="ECO:0000313" key="5">
    <source>
        <dbReference type="EMBL" id="ADP78051.1"/>
    </source>
</evidence>
<dbReference type="Gene3D" id="2.60.40.790">
    <property type="match status" value="1"/>
</dbReference>
<evidence type="ECO:0000259" key="3">
    <source>
        <dbReference type="PROSITE" id="PS01031"/>
    </source>
</evidence>
<dbReference type="AlphaFoldDB" id="E3GX56"/>
<gene>
    <name evidence="5" type="ordered locus">Mfer_1265</name>
</gene>
<feature type="domain" description="CS" evidence="4">
    <location>
        <begin position="52"/>
        <end position="158"/>
    </location>
</feature>
<dbReference type="InterPro" id="IPR007052">
    <property type="entry name" value="CS_dom"/>
</dbReference>
<dbReference type="SUPFAM" id="SSF49764">
    <property type="entry name" value="HSP20-like chaperones"/>
    <property type="match status" value="1"/>
</dbReference>
<name>E3GX56_METFV</name>
<dbReference type="CDD" id="cd06464">
    <property type="entry name" value="ACD_sHsps-like"/>
    <property type="match status" value="1"/>
</dbReference>
<keyword evidence="5" id="KW-0346">Stress response</keyword>
<evidence type="ECO:0000313" key="6">
    <source>
        <dbReference type="Proteomes" id="UP000002315"/>
    </source>
</evidence>
<dbReference type="EMBL" id="CP002278">
    <property type="protein sequence ID" value="ADP78051.1"/>
    <property type="molecule type" value="Genomic_DNA"/>
</dbReference>
<feature type="domain" description="SHSP" evidence="3">
    <location>
        <begin position="48"/>
        <end position="158"/>
    </location>
</feature>
<comment type="similarity">
    <text evidence="1 2">Belongs to the small heat shock protein (HSP20) family.</text>
</comment>
<dbReference type="InterPro" id="IPR031107">
    <property type="entry name" value="Small_HSP"/>
</dbReference>
<dbReference type="STRING" id="523846.Mfer_1265"/>
<reference evidence="5 6" key="1">
    <citation type="journal article" date="2010" name="Stand. Genomic Sci.">
        <title>Complete genome sequence of Methanothermus fervidus type strain (V24S).</title>
        <authorList>
            <person name="Anderson I."/>
            <person name="Djao O.D."/>
            <person name="Misra M."/>
            <person name="Chertkov O."/>
            <person name="Nolan M."/>
            <person name="Lucas S."/>
            <person name="Lapidus A."/>
            <person name="Del Rio T.G."/>
            <person name="Tice H."/>
            <person name="Cheng J.F."/>
            <person name="Tapia R."/>
            <person name="Han C."/>
            <person name="Goodwin L."/>
            <person name="Pitluck S."/>
            <person name="Liolios K."/>
            <person name="Ivanova N."/>
            <person name="Mavromatis K."/>
            <person name="Mikhailova N."/>
            <person name="Pati A."/>
            <person name="Brambilla E."/>
            <person name="Chen A."/>
            <person name="Palaniappan K."/>
            <person name="Land M."/>
            <person name="Hauser L."/>
            <person name="Chang Y.J."/>
            <person name="Jeffries C.D."/>
            <person name="Sikorski J."/>
            <person name="Spring S."/>
            <person name="Rohde M."/>
            <person name="Eichinger K."/>
            <person name="Huber H."/>
            <person name="Wirth R."/>
            <person name="Goker M."/>
            <person name="Detter J.C."/>
            <person name="Woyke T."/>
            <person name="Bristow J."/>
            <person name="Eisen J.A."/>
            <person name="Markowitz V."/>
            <person name="Hugenholtz P."/>
            <person name="Klenk H.P."/>
            <person name="Kyrpides N.C."/>
        </authorList>
    </citation>
    <scope>NUCLEOTIDE SEQUENCE [LARGE SCALE GENOMIC DNA]</scope>
    <source>
        <strain evidence="6">ATCC 43054 / DSM 2088 / JCM 10308 / V24 S</strain>
    </source>
</reference>